<organism evidence="1 2">
    <name type="scientific">Flavobacterium azizsancarii</name>
    <dbReference type="NCBI Taxonomy" id="2961580"/>
    <lineage>
        <taxon>Bacteria</taxon>
        <taxon>Pseudomonadati</taxon>
        <taxon>Bacteroidota</taxon>
        <taxon>Flavobacteriia</taxon>
        <taxon>Flavobacteriales</taxon>
        <taxon>Flavobacteriaceae</taxon>
        <taxon>Flavobacterium</taxon>
    </lineage>
</organism>
<gene>
    <name evidence="1" type="ORF">NJT12_09105</name>
</gene>
<accession>A0ABT4WCB5</accession>
<reference evidence="1 2" key="1">
    <citation type="journal article" date="2023" name="Chemosphere">
        <title>Whole genome analysis of Flavobacterium aziz-sancarii sp. nov., isolated from Ardley Island (Antarctica), revealed a rich resistome and bioremediation potential.</title>
        <authorList>
            <person name="Otur C."/>
            <person name="Okay S."/>
            <person name="Kurt-Kizildogan A."/>
        </authorList>
    </citation>
    <scope>NUCLEOTIDE SEQUENCE [LARGE SCALE GENOMIC DNA]</scope>
    <source>
        <strain evidence="1 2">AC</strain>
    </source>
</reference>
<comment type="caution">
    <text evidence="1">The sequence shown here is derived from an EMBL/GenBank/DDBJ whole genome shotgun (WGS) entry which is preliminary data.</text>
</comment>
<evidence type="ECO:0000313" key="1">
    <source>
        <dbReference type="EMBL" id="MDA6069775.1"/>
    </source>
</evidence>
<dbReference type="RefSeq" id="WP_271335582.1">
    <property type="nucleotide sequence ID" value="NZ_JAMZNK010000011.1"/>
</dbReference>
<keyword evidence="2" id="KW-1185">Reference proteome</keyword>
<sequence length="331" mass="36185">MKKYACLLVFALLLNGCDDGDLTVDTIDFDDPTISSQTCNTLTNSLVYRLKSQESLLIQLPDNMIINDVTLPGAPVIYNIDNNLYRVVYRAYNGKVETANICGTIPPTSPSVTEEWQAKAGKIVISTTQNEVIDDATGSSKITGYTHNIVFNNITFAKPSGIDQVNDVFDFGNFVTTVTPVVVDFSAQTAQYCPDQKKVYIENTTSSLVLENLSDNIIVNVDTPTGEPRESAINLNSFNKLYYRTYAGVLPVDASTYFCNSQTPASPAVLDTWFGKDGLADVSGIIQVTTTHSLKVYKHTIVLKKATLQKGNTTFKLGDNFVLGTVTIILP</sequence>
<dbReference type="EMBL" id="JAMZNK010000011">
    <property type="protein sequence ID" value="MDA6069775.1"/>
    <property type="molecule type" value="Genomic_DNA"/>
</dbReference>
<dbReference type="Proteomes" id="UP001212170">
    <property type="component" value="Unassembled WGS sequence"/>
</dbReference>
<name>A0ABT4WCB5_9FLAO</name>
<evidence type="ECO:0008006" key="3">
    <source>
        <dbReference type="Google" id="ProtNLM"/>
    </source>
</evidence>
<evidence type="ECO:0000313" key="2">
    <source>
        <dbReference type="Proteomes" id="UP001212170"/>
    </source>
</evidence>
<protein>
    <recommendedName>
        <fullName evidence="3">Lipoprotein</fullName>
    </recommendedName>
</protein>
<proteinExistence type="predicted"/>